<accession>F4R4J4</accession>
<organism evidence="3">
    <name type="scientific">Melampsora larici-populina (strain 98AG31 / pathotype 3-4-7)</name>
    <name type="common">Poplar leaf rust fungus</name>
    <dbReference type="NCBI Taxonomy" id="747676"/>
    <lineage>
        <taxon>Eukaryota</taxon>
        <taxon>Fungi</taxon>
        <taxon>Dikarya</taxon>
        <taxon>Basidiomycota</taxon>
        <taxon>Pucciniomycotina</taxon>
        <taxon>Pucciniomycetes</taxon>
        <taxon>Pucciniales</taxon>
        <taxon>Melampsoraceae</taxon>
        <taxon>Melampsora</taxon>
    </lineage>
</organism>
<feature type="compositionally biased region" description="Basic residues" evidence="1">
    <location>
        <begin position="232"/>
        <end position="244"/>
    </location>
</feature>
<protein>
    <submittedName>
        <fullName evidence="2">Uncharacterized protein</fullName>
    </submittedName>
</protein>
<dbReference type="GeneID" id="18929220"/>
<feature type="region of interest" description="Disordered" evidence="1">
    <location>
        <begin position="226"/>
        <end position="250"/>
    </location>
</feature>
<keyword evidence="3" id="KW-1185">Reference proteome</keyword>
<evidence type="ECO:0000313" key="3">
    <source>
        <dbReference type="Proteomes" id="UP000001072"/>
    </source>
</evidence>
<dbReference type="Proteomes" id="UP000001072">
    <property type="component" value="Unassembled WGS sequence"/>
</dbReference>
<evidence type="ECO:0000313" key="2">
    <source>
        <dbReference type="EMBL" id="EGG12990.1"/>
    </source>
</evidence>
<dbReference type="InParanoid" id="F4R4J4"/>
<proteinExistence type="predicted"/>
<dbReference type="HOGENOM" id="CLU_1030879_0_0_1"/>
<dbReference type="EMBL" id="GL883090">
    <property type="protein sequence ID" value="EGG12990.1"/>
    <property type="molecule type" value="Genomic_DNA"/>
</dbReference>
<dbReference type="VEuPathDB" id="FungiDB:MELLADRAFT_58708"/>
<dbReference type="KEGG" id="mlr:MELLADRAFT_58708"/>
<dbReference type="RefSeq" id="XP_007403928.1">
    <property type="nucleotide sequence ID" value="XM_007403866.1"/>
</dbReference>
<dbReference type="AlphaFoldDB" id="F4R4J4"/>
<evidence type="ECO:0000256" key="1">
    <source>
        <dbReference type="SAM" id="MobiDB-lite"/>
    </source>
</evidence>
<name>F4R4J4_MELLP</name>
<gene>
    <name evidence="2" type="ORF">MELLADRAFT_58708</name>
</gene>
<reference evidence="3" key="1">
    <citation type="journal article" date="2011" name="Proc. Natl. Acad. Sci. U.S.A.">
        <title>Obligate biotrophy features unraveled by the genomic analysis of rust fungi.</title>
        <authorList>
            <person name="Duplessis S."/>
            <person name="Cuomo C.A."/>
            <person name="Lin Y.-C."/>
            <person name="Aerts A."/>
            <person name="Tisserant E."/>
            <person name="Veneault-Fourrey C."/>
            <person name="Joly D.L."/>
            <person name="Hacquard S."/>
            <person name="Amselem J."/>
            <person name="Cantarel B.L."/>
            <person name="Chiu R."/>
            <person name="Coutinho P.M."/>
            <person name="Feau N."/>
            <person name="Field M."/>
            <person name="Frey P."/>
            <person name="Gelhaye E."/>
            <person name="Goldberg J."/>
            <person name="Grabherr M.G."/>
            <person name="Kodira C.D."/>
            <person name="Kohler A."/>
            <person name="Kuees U."/>
            <person name="Lindquist E.A."/>
            <person name="Lucas S.M."/>
            <person name="Mago R."/>
            <person name="Mauceli E."/>
            <person name="Morin E."/>
            <person name="Murat C."/>
            <person name="Pangilinan J.L."/>
            <person name="Park R."/>
            <person name="Pearson M."/>
            <person name="Quesneville H."/>
            <person name="Rouhier N."/>
            <person name="Sakthikumar S."/>
            <person name="Salamov A.A."/>
            <person name="Schmutz J."/>
            <person name="Selles B."/>
            <person name="Shapiro H."/>
            <person name="Tanguay P."/>
            <person name="Tuskan G.A."/>
            <person name="Henrissat B."/>
            <person name="Van de Peer Y."/>
            <person name="Rouze P."/>
            <person name="Ellis J.G."/>
            <person name="Dodds P.N."/>
            <person name="Schein J.E."/>
            <person name="Zhong S."/>
            <person name="Hamelin R.C."/>
            <person name="Grigoriev I.V."/>
            <person name="Szabo L.J."/>
            <person name="Martin F."/>
        </authorList>
    </citation>
    <scope>NUCLEOTIDE SEQUENCE [LARGE SCALE GENOMIC DNA]</scope>
    <source>
        <strain evidence="3">98AG31 / pathotype 3-4-7</strain>
    </source>
</reference>
<sequence>MSSVCKKCNINLVEQQYTQFKMCEDCLKKLSDDVPAVANKNSQLSSASGNHAFNNHISVADKKKESQALRNRFAAVKSQERQGLSRLNQSASSLSSSSNQPTISATQSSYTFTAKLAMYHHGRISQTFFPHHAANIKLLITEEETDHLLWIKACRGIFEQFSSEIREIRNNIPAYPLFFQSDYFYITSTTRPPVKITTQMIKEHLSNTRNGLELIFEGDKYDKDYPSTQEKLKKKKVSSKKQPTKKNTNLQLLKKNSIVFLAQSLVSKSE</sequence>